<reference evidence="2" key="1">
    <citation type="journal article" date="2022" name="Mol. Ecol. Resour.">
        <title>The genomes of chicory, endive, great burdock and yacon provide insights into Asteraceae palaeo-polyploidization history and plant inulin production.</title>
        <authorList>
            <person name="Fan W."/>
            <person name="Wang S."/>
            <person name="Wang H."/>
            <person name="Wang A."/>
            <person name="Jiang F."/>
            <person name="Liu H."/>
            <person name="Zhao H."/>
            <person name="Xu D."/>
            <person name="Zhang Y."/>
        </authorList>
    </citation>
    <scope>NUCLEOTIDE SEQUENCE [LARGE SCALE GENOMIC DNA]</scope>
    <source>
        <strain evidence="2">cv. Punajuju</strain>
    </source>
</reference>
<comment type="caution">
    <text evidence="1">The sequence shown here is derived from an EMBL/GenBank/DDBJ whole genome shotgun (WGS) entry which is preliminary data.</text>
</comment>
<protein>
    <submittedName>
        <fullName evidence="1">Uncharacterized protein</fullName>
    </submittedName>
</protein>
<accession>A0ACB9AKF5</accession>
<dbReference type="EMBL" id="CM042015">
    <property type="protein sequence ID" value="KAI3710323.1"/>
    <property type="molecule type" value="Genomic_DNA"/>
</dbReference>
<gene>
    <name evidence="1" type="ORF">L2E82_40101</name>
</gene>
<evidence type="ECO:0000313" key="2">
    <source>
        <dbReference type="Proteomes" id="UP001055811"/>
    </source>
</evidence>
<dbReference type="Proteomes" id="UP001055811">
    <property type="component" value="Linkage Group LG07"/>
</dbReference>
<keyword evidence="2" id="KW-1185">Reference proteome</keyword>
<reference evidence="1 2" key="2">
    <citation type="journal article" date="2022" name="Mol. Ecol. Resour.">
        <title>The genomes of chicory, endive, great burdock and yacon provide insights into Asteraceae paleo-polyploidization history and plant inulin production.</title>
        <authorList>
            <person name="Fan W."/>
            <person name="Wang S."/>
            <person name="Wang H."/>
            <person name="Wang A."/>
            <person name="Jiang F."/>
            <person name="Liu H."/>
            <person name="Zhao H."/>
            <person name="Xu D."/>
            <person name="Zhang Y."/>
        </authorList>
    </citation>
    <scope>NUCLEOTIDE SEQUENCE [LARGE SCALE GENOMIC DNA]</scope>
    <source>
        <strain evidence="2">cv. Punajuju</strain>
        <tissue evidence="1">Leaves</tissue>
    </source>
</reference>
<organism evidence="1 2">
    <name type="scientific">Cichorium intybus</name>
    <name type="common">Chicory</name>
    <dbReference type="NCBI Taxonomy" id="13427"/>
    <lineage>
        <taxon>Eukaryota</taxon>
        <taxon>Viridiplantae</taxon>
        <taxon>Streptophyta</taxon>
        <taxon>Embryophyta</taxon>
        <taxon>Tracheophyta</taxon>
        <taxon>Spermatophyta</taxon>
        <taxon>Magnoliopsida</taxon>
        <taxon>eudicotyledons</taxon>
        <taxon>Gunneridae</taxon>
        <taxon>Pentapetalae</taxon>
        <taxon>asterids</taxon>
        <taxon>campanulids</taxon>
        <taxon>Asterales</taxon>
        <taxon>Asteraceae</taxon>
        <taxon>Cichorioideae</taxon>
        <taxon>Cichorieae</taxon>
        <taxon>Cichoriinae</taxon>
        <taxon>Cichorium</taxon>
    </lineage>
</organism>
<name>A0ACB9AKF5_CICIN</name>
<evidence type="ECO:0000313" key="1">
    <source>
        <dbReference type="EMBL" id="KAI3710323.1"/>
    </source>
</evidence>
<proteinExistence type="predicted"/>
<sequence>MNDEEYSENEANNSSKNSESYSEGIKVSYEKTGKAMIQYNYDVEESSSDEETEFTVVDSPEFDLVDVMEDVEMMMLVPGALIYAQGNDEYRASTVSSCMMLSSIRKEGWRSLENADKRNCWLRTLSINTYLDQEEWESSTQYNLE</sequence>